<dbReference type="EMBL" id="CZCS02000193">
    <property type="protein sequence ID" value="VXD20747.1"/>
    <property type="molecule type" value="Genomic_DNA"/>
</dbReference>
<sequence>MSTDIIMKKTGLFLLLFLLTGCEILSEHWRQLSTTMNIVNSSSSNKIEQCGEQPSGNIAPPNIKLINLTAVNTKESGQIRQGSYLGYQFPAKAGQQLNYRTEDNLCIWVYAPDRQLIKTKDLSQTGQYTIVLTALKGATTFDLKMSLSSRGATGTQPLQPLPPFANSPTTSPTTSPTPSPTPTPSISPQANNATERVTFDAGETGATVTGMIKPAEKRQYKLECAAGQKMSVDVTEGTVDINILDPNGKNIGTIKNSKNWQGELPLDGDYTIEVSGSKAANFKLNVDVPAL</sequence>
<dbReference type="OrthoDB" id="518119at2"/>
<evidence type="ECO:0000313" key="2">
    <source>
        <dbReference type="EMBL" id="VXD20747.1"/>
    </source>
</evidence>
<reference evidence="2" key="1">
    <citation type="submission" date="2019-10" db="EMBL/GenBank/DDBJ databases">
        <authorList>
            <consortium name="Genoscope - CEA"/>
            <person name="William W."/>
        </authorList>
    </citation>
    <scope>NUCLEOTIDE SEQUENCE [LARGE SCALE GENOMIC DNA]</scope>
    <source>
        <strain evidence="2">BBR_PRJEB10994</strain>
    </source>
</reference>
<gene>
    <name evidence="2" type="ORF">PL9631_520130</name>
</gene>
<feature type="region of interest" description="Disordered" evidence="1">
    <location>
        <begin position="149"/>
        <end position="191"/>
    </location>
</feature>
<proteinExistence type="predicted"/>
<protein>
    <submittedName>
        <fullName evidence="2">Uncharacterized protein</fullName>
    </submittedName>
</protein>
<organism evidence="2 3">
    <name type="scientific">Planktothrix paucivesiculata PCC 9631</name>
    <dbReference type="NCBI Taxonomy" id="671071"/>
    <lineage>
        <taxon>Bacteria</taxon>
        <taxon>Bacillati</taxon>
        <taxon>Cyanobacteriota</taxon>
        <taxon>Cyanophyceae</taxon>
        <taxon>Oscillatoriophycideae</taxon>
        <taxon>Oscillatoriales</taxon>
        <taxon>Microcoleaceae</taxon>
        <taxon>Planktothrix</taxon>
    </lineage>
</organism>
<evidence type="ECO:0000256" key="1">
    <source>
        <dbReference type="SAM" id="MobiDB-lite"/>
    </source>
</evidence>
<feature type="compositionally biased region" description="Polar residues" evidence="1">
    <location>
        <begin position="149"/>
        <end position="158"/>
    </location>
</feature>
<name>A0A7Z9DZU1_9CYAN</name>
<accession>A0A7Z9DZU1</accession>
<dbReference type="Proteomes" id="UP000182190">
    <property type="component" value="Unassembled WGS sequence"/>
</dbReference>
<comment type="caution">
    <text evidence="2">The sequence shown here is derived from an EMBL/GenBank/DDBJ whole genome shotgun (WGS) entry which is preliminary data.</text>
</comment>
<evidence type="ECO:0000313" key="3">
    <source>
        <dbReference type="Proteomes" id="UP000182190"/>
    </source>
</evidence>
<dbReference type="RefSeq" id="WP_083619124.1">
    <property type="nucleotide sequence ID" value="NZ_LR735009.1"/>
</dbReference>
<keyword evidence="3" id="KW-1185">Reference proteome</keyword>
<dbReference type="AlphaFoldDB" id="A0A7Z9DZU1"/>
<dbReference type="Gene3D" id="2.60.120.380">
    <property type="match status" value="1"/>
</dbReference>
<feature type="compositionally biased region" description="Pro residues" evidence="1">
    <location>
        <begin position="175"/>
        <end position="185"/>
    </location>
</feature>